<sequence length="141" mass="15437">MDRFRPRTSNTTNCQPACAFPRLNTRKECQTYRCVDGNGSDIFIVNSCAAFDECHDEELNPFCAKEGGRNICDFCKGGLCNKIVPLAVVTLPPPPTTFVPPTISIKVSTEKGGGGVMSLCNFTFTFLLFLGGVLVRWMIGM</sequence>
<dbReference type="AlphaFoldDB" id="A0A183CNJ0"/>
<evidence type="ECO:0000313" key="2">
    <source>
        <dbReference type="Proteomes" id="UP000050741"/>
    </source>
</evidence>
<keyword evidence="2" id="KW-1185">Reference proteome</keyword>
<reference evidence="3" key="3">
    <citation type="submission" date="2016-06" db="UniProtKB">
        <authorList>
            <consortium name="WormBaseParasite"/>
        </authorList>
    </citation>
    <scope>IDENTIFICATION</scope>
</reference>
<feature type="transmembrane region" description="Helical" evidence="1">
    <location>
        <begin position="116"/>
        <end position="139"/>
    </location>
</feature>
<reference evidence="2" key="2">
    <citation type="submission" date="2014-05" db="EMBL/GenBank/DDBJ databases">
        <title>The genome and life-stage specific transcriptomes of Globodera pallida elucidate key aspects of plant parasitism by a cyst nematode.</title>
        <authorList>
            <person name="Cotton J.A."/>
            <person name="Lilley C.J."/>
            <person name="Jones L.M."/>
            <person name="Kikuchi T."/>
            <person name="Reid A.J."/>
            <person name="Thorpe P."/>
            <person name="Tsai I.J."/>
            <person name="Beasley H."/>
            <person name="Blok V."/>
            <person name="Cock P.J.A."/>
            <person name="Van den Akker S.E."/>
            <person name="Holroyd N."/>
            <person name="Hunt M."/>
            <person name="Mantelin S."/>
            <person name="Naghra H."/>
            <person name="Pain A."/>
            <person name="Palomares-Rius J.E."/>
            <person name="Zarowiecki M."/>
            <person name="Berriman M."/>
            <person name="Jones J.T."/>
            <person name="Urwin P.E."/>
        </authorList>
    </citation>
    <scope>NUCLEOTIDE SEQUENCE [LARGE SCALE GENOMIC DNA]</scope>
    <source>
        <strain evidence="2">Lindley</strain>
    </source>
</reference>
<dbReference type="WBParaSite" id="GPLIN_001444700">
    <property type="protein sequence ID" value="GPLIN_001444700"/>
    <property type="gene ID" value="GPLIN_001444700"/>
</dbReference>
<proteinExistence type="predicted"/>
<keyword evidence="1" id="KW-1133">Transmembrane helix</keyword>
<name>A0A183CNJ0_GLOPA</name>
<dbReference type="Proteomes" id="UP000050741">
    <property type="component" value="Unassembled WGS sequence"/>
</dbReference>
<keyword evidence="1" id="KW-0812">Transmembrane</keyword>
<accession>A0A183CNJ0</accession>
<keyword evidence="1" id="KW-0472">Membrane</keyword>
<reference evidence="2" key="1">
    <citation type="submission" date="2013-12" db="EMBL/GenBank/DDBJ databases">
        <authorList>
            <person name="Aslett M."/>
        </authorList>
    </citation>
    <scope>NUCLEOTIDE SEQUENCE [LARGE SCALE GENOMIC DNA]</scope>
    <source>
        <strain evidence="2">Lindley</strain>
    </source>
</reference>
<organism evidence="2 3">
    <name type="scientific">Globodera pallida</name>
    <name type="common">Potato cyst nematode worm</name>
    <name type="synonym">Heterodera pallida</name>
    <dbReference type="NCBI Taxonomy" id="36090"/>
    <lineage>
        <taxon>Eukaryota</taxon>
        <taxon>Metazoa</taxon>
        <taxon>Ecdysozoa</taxon>
        <taxon>Nematoda</taxon>
        <taxon>Chromadorea</taxon>
        <taxon>Rhabditida</taxon>
        <taxon>Tylenchina</taxon>
        <taxon>Tylenchomorpha</taxon>
        <taxon>Tylenchoidea</taxon>
        <taxon>Heteroderidae</taxon>
        <taxon>Heteroderinae</taxon>
        <taxon>Globodera</taxon>
    </lineage>
</organism>
<evidence type="ECO:0000256" key="1">
    <source>
        <dbReference type="SAM" id="Phobius"/>
    </source>
</evidence>
<protein>
    <submittedName>
        <fullName evidence="3">Uncharacterized protein</fullName>
    </submittedName>
</protein>
<evidence type="ECO:0000313" key="3">
    <source>
        <dbReference type="WBParaSite" id="GPLIN_001444700"/>
    </source>
</evidence>